<proteinExistence type="predicted"/>
<accession>A0A381UUL0</accession>
<evidence type="ECO:0008006" key="2">
    <source>
        <dbReference type="Google" id="ProtNLM"/>
    </source>
</evidence>
<dbReference type="Gene3D" id="3.40.50.720">
    <property type="entry name" value="NAD(P)-binding Rossmann-like Domain"/>
    <property type="match status" value="1"/>
</dbReference>
<name>A0A381UUL0_9ZZZZ</name>
<feature type="non-terminal residue" evidence="1">
    <location>
        <position position="34"/>
    </location>
</feature>
<dbReference type="AlphaFoldDB" id="A0A381UUL0"/>
<dbReference type="EMBL" id="UINC01007101">
    <property type="protein sequence ID" value="SVA31411.1"/>
    <property type="molecule type" value="Genomic_DNA"/>
</dbReference>
<reference evidence="1" key="1">
    <citation type="submission" date="2018-05" db="EMBL/GenBank/DDBJ databases">
        <authorList>
            <person name="Lanie J.A."/>
            <person name="Ng W.-L."/>
            <person name="Kazmierczak K.M."/>
            <person name="Andrzejewski T.M."/>
            <person name="Davidsen T.M."/>
            <person name="Wayne K.J."/>
            <person name="Tettelin H."/>
            <person name="Glass J.I."/>
            <person name="Rusch D."/>
            <person name="Podicherti R."/>
            <person name="Tsui H.-C.T."/>
            <person name="Winkler M.E."/>
        </authorList>
    </citation>
    <scope>NUCLEOTIDE SEQUENCE</scope>
</reference>
<dbReference type="SUPFAM" id="SSF51735">
    <property type="entry name" value="NAD(P)-binding Rossmann-fold domains"/>
    <property type="match status" value="1"/>
</dbReference>
<sequence length="34" mass="3461">MELGLKGKHVIVTGGGTNIGRAIVHAFAAEGSRI</sequence>
<evidence type="ECO:0000313" key="1">
    <source>
        <dbReference type="EMBL" id="SVA31411.1"/>
    </source>
</evidence>
<protein>
    <recommendedName>
        <fullName evidence="2">Short-chain dehydrogenase/reductase SDR</fullName>
    </recommendedName>
</protein>
<organism evidence="1">
    <name type="scientific">marine metagenome</name>
    <dbReference type="NCBI Taxonomy" id="408172"/>
    <lineage>
        <taxon>unclassified sequences</taxon>
        <taxon>metagenomes</taxon>
        <taxon>ecological metagenomes</taxon>
    </lineage>
</organism>
<dbReference type="InterPro" id="IPR036291">
    <property type="entry name" value="NAD(P)-bd_dom_sf"/>
</dbReference>
<gene>
    <name evidence="1" type="ORF">METZ01_LOCUS84265</name>
</gene>